<proteinExistence type="predicted"/>
<keyword evidence="2" id="KW-1185">Reference proteome</keyword>
<dbReference type="Proteomes" id="UP000708208">
    <property type="component" value="Unassembled WGS sequence"/>
</dbReference>
<dbReference type="AlphaFoldDB" id="A0A8J2PGZ5"/>
<gene>
    <name evidence="1" type="ORF">AFUS01_LOCUS24338</name>
</gene>
<protein>
    <submittedName>
        <fullName evidence="1">Uncharacterized protein</fullName>
    </submittedName>
</protein>
<dbReference type="EMBL" id="CAJVCH010302182">
    <property type="protein sequence ID" value="CAG7785729.1"/>
    <property type="molecule type" value="Genomic_DNA"/>
</dbReference>
<name>A0A8J2PGZ5_9HEXA</name>
<sequence length="68" mass="7247">MIVGKTFYISEPLKATPSKNGSFDASLQNFMCCFCCTGSPCNVNAIKITSYSLLKAIANTSGFGYPPP</sequence>
<evidence type="ECO:0000313" key="1">
    <source>
        <dbReference type="EMBL" id="CAG7785729.1"/>
    </source>
</evidence>
<accession>A0A8J2PGZ5</accession>
<evidence type="ECO:0000313" key="2">
    <source>
        <dbReference type="Proteomes" id="UP000708208"/>
    </source>
</evidence>
<comment type="caution">
    <text evidence="1">The sequence shown here is derived from an EMBL/GenBank/DDBJ whole genome shotgun (WGS) entry which is preliminary data.</text>
</comment>
<reference evidence="1" key="1">
    <citation type="submission" date="2021-06" db="EMBL/GenBank/DDBJ databases">
        <authorList>
            <person name="Hodson N. C."/>
            <person name="Mongue J. A."/>
            <person name="Jaron S. K."/>
        </authorList>
    </citation>
    <scope>NUCLEOTIDE SEQUENCE</scope>
</reference>
<organism evidence="1 2">
    <name type="scientific">Allacma fusca</name>
    <dbReference type="NCBI Taxonomy" id="39272"/>
    <lineage>
        <taxon>Eukaryota</taxon>
        <taxon>Metazoa</taxon>
        <taxon>Ecdysozoa</taxon>
        <taxon>Arthropoda</taxon>
        <taxon>Hexapoda</taxon>
        <taxon>Collembola</taxon>
        <taxon>Symphypleona</taxon>
        <taxon>Sminthuridae</taxon>
        <taxon>Allacma</taxon>
    </lineage>
</organism>